<accession>A0A2H1V0N0</accession>
<evidence type="ECO:0000256" key="2">
    <source>
        <dbReference type="ARBA" id="ARBA00022801"/>
    </source>
</evidence>
<dbReference type="EMBL" id="ODYU01000133">
    <property type="protein sequence ID" value="SOQ34397.1"/>
    <property type="molecule type" value="Genomic_DNA"/>
</dbReference>
<evidence type="ECO:0000259" key="5">
    <source>
        <dbReference type="PROSITE" id="PS50240"/>
    </source>
</evidence>
<reference evidence="6" key="1">
    <citation type="submission" date="2016-07" db="EMBL/GenBank/DDBJ databases">
        <authorList>
            <person name="Bretaudeau A."/>
        </authorList>
    </citation>
    <scope>NUCLEOTIDE SEQUENCE</scope>
    <source>
        <strain evidence="6">Rice</strain>
        <tissue evidence="6">Whole body</tissue>
    </source>
</reference>
<dbReference type="PROSITE" id="PS50240">
    <property type="entry name" value="TRYPSIN_DOM"/>
    <property type="match status" value="1"/>
</dbReference>
<dbReference type="InterPro" id="IPR001254">
    <property type="entry name" value="Trypsin_dom"/>
</dbReference>
<evidence type="ECO:0000256" key="1">
    <source>
        <dbReference type="ARBA" id="ARBA00022670"/>
    </source>
</evidence>
<dbReference type="Gene3D" id="2.40.10.10">
    <property type="entry name" value="Trypsin-like serine proteases"/>
    <property type="match status" value="1"/>
</dbReference>
<evidence type="ECO:0000256" key="4">
    <source>
        <dbReference type="ARBA" id="ARBA00023157"/>
    </source>
</evidence>
<gene>
    <name evidence="6" type="ORF">SFRICE_017771</name>
</gene>
<dbReference type="InterPro" id="IPR009003">
    <property type="entry name" value="Peptidase_S1_PA"/>
</dbReference>
<keyword evidence="1" id="KW-0645">Protease</keyword>
<proteinExistence type="predicted"/>
<dbReference type="SUPFAM" id="SSF50494">
    <property type="entry name" value="Trypsin-like serine proteases"/>
    <property type="match status" value="1"/>
</dbReference>
<dbReference type="PANTHER" id="PTHR24276:SF91">
    <property type="entry name" value="AT26814P-RELATED"/>
    <property type="match status" value="1"/>
</dbReference>
<evidence type="ECO:0000256" key="3">
    <source>
        <dbReference type="ARBA" id="ARBA00022825"/>
    </source>
</evidence>
<keyword evidence="2" id="KW-0378">Hydrolase</keyword>
<dbReference type="InterPro" id="IPR050430">
    <property type="entry name" value="Peptidase_S1"/>
</dbReference>
<dbReference type="Pfam" id="PF00089">
    <property type="entry name" value="Trypsin"/>
    <property type="match status" value="1"/>
</dbReference>
<dbReference type="AlphaFoldDB" id="A0A2H1V0N0"/>
<dbReference type="InterPro" id="IPR043504">
    <property type="entry name" value="Peptidase_S1_PA_chymotrypsin"/>
</dbReference>
<organism evidence="6">
    <name type="scientific">Spodoptera frugiperda</name>
    <name type="common">Fall armyworm</name>
    <dbReference type="NCBI Taxonomy" id="7108"/>
    <lineage>
        <taxon>Eukaryota</taxon>
        <taxon>Metazoa</taxon>
        <taxon>Ecdysozoa</taxon>
        <taxon>Arthropoda</taxon>
        <taxon>Hexapoda</taxon>
        <taxon>Insecta</taxon>
        <taxon>Pterygota</taxon>
        <taxon>Neoptera</taxon>
        <taxon>Endopterygota</taxon>
        <taxon>Lepidoptera</taxon>
        <taxon>Glossata</taxon>
        <taxon>Ditrysia</taxon>
        <taxon>Noctuoidea</taxon>
        <taxon>Noctuidae</taxon>
        <taxon>Amphipyrinae</taxon>
        <taxon>Spodoptera</taxon>
    </lineage>
</organism>
<sequence>MLIDFEASWAIPIFWRRRHVQVLKINLDRCKQQYDVVHMVIIAGWPTGGRDQCQGDSGGPLYYNGVVVGVCSFGIECDCADFPGVNTRVANSQIGL</sequence>
<dbReference type="PROSITE" id="PS00135">
    <property type="entry name" value="TRYPSIN_SER"/>
    <property type="match status" value="1"/>
</dbReference>
<keyword evidence="4" id="KW-1015">Disulfide bond</keyword>
<feature type="domain" description="Peptidase S1" evidence="5">
    <location>
        <begin position="18"/>
        <end position="96"/>
    </location>
</feature>
<dbReference type="GO" id="GO:0006508">
    <property type="term" value="P:proteolysis"/>
    <property type="evidence" value="ECO:0007669"/>
    <property type="project" value="UniProtKB-KW"/>
</dbReference>
<dbReference type="InterPro" id="IPR033116">
    <property type="entry name" value="TRYPSIN_SER"/>
</dbReference>
<dbReference type="PANTHER" id="PTHR24276">
    <property type="entry name" value="POLYSERASE-RELATED"/>
    <property type="match status" value="1"/>
</dbReference>
<keyword evidence="3" id="KW-0720">Serine protease</keyword>
<name>A0A2H1V0N0_SPOFR</name>
<protein>
    <submittedName>
        <fullName evidence="6">SFRICE_017771</fullName>
    </submittedName>
</protein>
<evidence type="ECO:0000313" key="6">
    <source>
        <dbReference type="EMBL" id="SOQ34397.1"/>
    </source>
</evidence>
<dbReference type="GO" id="GO:0004252">
    <property type="term" value="F:serine-type endopeptidase activity"/>
    <property type="evidence" value="ECO:0007669"/>
    <property type="project" value="InterPro"/>
</dbReference>